<protein>
    <submittedName>
        <fullName evidence="2">Beta-lactamase class A</fullName>
    </submittedName>
</protein>
<keyword evidence="3" id="KW-1185">Reference proteome</keyword>
<dbReference type="Pfam" id="PF13354">
    <property type="entry name" value="Beta-lactamase2"/>
    <property type="match status" value="1"/>
</dbReference>
<dbReference type="PANTHER" id="PTHR35333:SF3">
    <property type="entry name" value="BETA-LACTAMASE-TYPE TRANSPEPTIDASE FOLD CONTAINING PROTEIN"/>
    <property type="match status" value="1"/>
</dbReference>
<dbReference type="GO" id="GO:0008800">
    <property type="term" value="F:beta-lactamase activity"/>
    <property type="evidence" value="ECO:0007669"/>
    <property type="project" value="InterPro"/>
</dbReference>
<dbReference type="Gene3D" id="3.40.710.10">
    <property type="entry name" value="DD-peptidase/beta-lactamase superfamily"/>
    <property type="match status" value="1"/>
</dbReference>
<dbReference type="PANTHER" id="PTHR35333">
    <property type="entry name" value="BETA-LACTAMASE"/>
    <property type="match status" value="1"/>
</dbReference>
<evidence type="ECO:0000313" key="3">
    <source>
        <dbReference type="Proteomes" id="UP000223370"/>
    </source>
</evidence>
<dbReference type="InterPro" id="IPR000871">
    <property type="entry name" value="Beta-lactam_class-A"/>
</dbReference>
<name>A0A1Z5H5H6_9LACO</name>
<dbReference type="GO" id="GO:0046677">
    <property type="term" value="P:response to antibiotic"/>
    <property type="evidence" value="ECO:0007669"/>
    <property type="project" value="InterPro"/>
</dbReference>
<dbReference type="InterPro" id="IPR045155">
    <property type="entry name" value="Beta-lactam_cat"/>
</dbReference>
<feature type="domain" description="Beta-lactamase class A catalytic" evidence="1">
    <location>
        <begin position="149"/>
        <end position="278"/>
    </location>
</feature>
<proteinExistence type="predicted"/>
<organism evidence="2 3">
    <name type="scientific">Secundilactobacillus silagincola</name>
    <dbReference type="NCBI Taxonomy" id="1714681"/>
    <lineage>
        <taxon>Bacteria</taxon>
        <taxon>Bacillati</taxon>
        <taxon>Bacillota</taxon>
        <taxon>Bacilli</taxon>
        <taxon>Lactobacillales</taxon>
        <taxon>Lactobacillaceae</taxon>
        <taxon>Secundilactobacillus</taxon>
    </lineage>
</organism>
<accession>A0A1Z5H5H6</accession>
<gene>
    <name evidence="2" type="ORF">IWT5_00715</name>
</gene>
<dbReference type="AlphaFoldDB" id="A0A1Z5H5H6"/>
<comment type="caution">
    <text evidence="2">The sequence shown here is derived from an EMBL/GenBank/DDBJ whole genome shotgun (WGS) entry which is preliminary data.</text>
</comment>
<evidence type="ECO:0000313" key="2">
    <source>
        <dbReference type="EMBL" id="GAT18441.1"/>
    </source>
</evidence>
<dbReference type="Proteomes" id="UP000223370">
    <property type="component" value="Unassembled WGS sequence"/>
</dbReference>
<dbReference type="InterPro" id="IPR012338">
    <property type="entry name" value="Beta-lactam/transpept-like"/>
</dbReference>
<evidence type="ECO:0000259" key="1">
    <source>
        <dbReference type="Pfam" id="PF13354"/>
    </source>
</evidence>
<dbReference type="SUPFAM" id="SSF56601">
    <property type="entry name" value="beta-lactamase/transpeptidase-like"/>
    <property type="match status" value="1"/>
</dbReference>
<dbReference type="RefSeq" id="WP_225364832.1">
    <property type="nucleotide sequence ID" value="NZ_BCMJ01000002.1"/>
</dbReference>
<sequence length="319" mass="34734" precursor="true">MDRQTRMTRYQQSSKKRLQAFIFIVAAVVLFLGVSFVSTSVHAAPAKEEVSSQQSAVKQQLQKYINSVTKDGTVSVSFYNLGAKSSTPAGASSTASFYKAGQLAVESSNAHKAYTSASTYKMFIVTNILSRINSGTLNKSVLKSTGFKEMILHSQNGFAESYLSSYGLSNMNSFVKKQGWYSHPFASNRAARTTSATLVSVMRKLDQGRSPFNNASNRSQVLSLMSRQVYRSGIPAGANQAMKGSTTADKVGWLWSYNNDAGIVTLPNGQRYAIAIMTHGHGQSGFSGFPKIARITKNIQTIVYGKTTTNKVNQLYGVK</sequence>
<reference evidence="2 3" key="1">
    <citation type="submission" date="2015-11" db="EMBL/GenBank/DDBJ databases">
        <title>Draft genome sequences of new species of the genus Lactobacillus isolated from orchardgrass silage.</title>
        <authorList>
            <person name="Tohno M."/>
            <person name="Tanizawa Y."/>
            <person name="Arita M."/>
        </authorList>
    </citation>
    <scope>NUCLEOTIDE SEQUENCE [LARGE SCALE GENOMIC DNA]</scope>
    <source>
        <strain evidence="2 3">IWT5</strain>
    </source>
</reference>
<dbReference type="EMBL" id="BCMJ01000002">
    <property type="protein sequence ID" value="GAT18441.1"/>
    <property type="molecule type" value="Genomic_DNA"/>
</dbReference>
<dbReference type="GO" id="GO:0030655">
    <property type="term" value="P:beta-lactam antibiotic catabolic process"/>
    <property type="evidence" value="ECO:0007669"/>
    <property type="project" value="InterPro"/>
</dbReference>